<comment type="similarity">
    <text evidence="1">Belongs to the DNA repair enzymes AP/ExoA family.</text>
</comment>
<keyword evidence="4 12" id="KW-0863">Zinc-finger</keyword>
<evidence type="ECO:0000313" key="15">
    <source>
        <dbReference type="Proteomes" id="UP000000598"/>
    </source>
</evidence>
<dbReference type="GO" id="GO:0005634">
    <property type="term" value="C:nucleus"/>
    <property type="evidence" value="ECO:0007669"/>
    <property type="project" value="TreeGrafter"/>
</dbReference>
<feature type="site" description="Transition state stabilizer" evidence="11">
    <location>
        <position position="212"/>
    </location>
</feature>
<proteinExistence type="inferred from homology"/>
<dbReference type="HOGENOM" id="CLU_010374_0_0_1"/>
<feature type="binding site" evidence="10">
    <location>
        <position position="16"/>
    </location>
    <ligand>
        <name>Mg(2+)</name>
        <dbReference type="ChEBI" id="CHEBI:18420"/>
        <label>1</label>
    </ligand>
</feature>
<organism evidence="14 15">
    <name type="scientific">Kluyveromyces lactis (strain ATCC 8585 / CBS 2359 / DSM 70799 / NBRC 1267 / NRRL Y-1140 / WM37)</name>
    <name type="common">Yeast</name>
    <name type="synonym">Candida sphaerica</name>
    <dbReference type="NCBI Taxonomy" id="284590"/>
    <lineage>
        <taxon>Eukaryota</taxon>
        <taxon>Fungi</taxon>
        <taxon>Dikarya</taxon>
        <taxon>Ascomycota</taxon>
        <taxon>Saccharomycotina</taxon>
        <taxon>Saccharomycetes</taxon>
        <taxon>Saccharomycetales</taxon>
        <taxon>Saccharomycetaceae</taxon>
        <taxon>Kluyveromyces</taxon>
    </lineage>
</organism>
<sequence>MDEVKDKTGVRFVTFNVNGVRTLFQHYPFSRMNNSLKLAFELFQADIVTLQELKIDAKSISKWGKVEGYQSYITISQKRKGYSGVGCWIRTPSEDDPLRHHLKVIKAEEGITGLLRVQANGISYRESSEGIGGYTGLDFADENDLLDIDSEGRCIIIELACNVVIFSTYCPANSSQTEEGELSRLTFLKLLFKRIRNLHGLGKHVVLMGDINVCRDLKDHATALDESSISLSQQKTGSEIEEKFNEKCVQFIMDPSRIGRRLLNTMLCDSIISKYAQEGILVDSTRKIQGRDRLKMYTVWNTLLNTRPVNYGSRVDYIFVSKGLKDNITDGDILTTIMGSDHCPVFADIKVDNLELKHESFNKPKFEAATRYFLNHGNILDMFRKANRKSTSPSTTSTGKVVKPLNVKQYNGMNALASATVSKDQNKNVSIQPQSRVKSAHMKAFEEMLGKAPVCEHGEEAVLRVSKTDKSFGKKFWVCNRSKGEKDDPEASCGFFQWK</sequence>
<evidence type="ECO:0000256" key="2">
    <source>
        <dbReference type="ARBA" id="ARBA00013541"/>
    </source>
</evidence>
<dbReference type="PANTHER" id="PTHR22748:SF4">
    <property type="entry name" value="DNA-(APURINIC OR APYRIMIDINIC SITE) ENDONUCLEASE 2"/>
    <property type="match status" value="1"/>
</dbReference>
<evidence type="ECO:0000256" key="11">
    <source>
        <dbReference type="PIRSR" id="PIRSR604808-3"/>
    </source>
</evidence>
<keyword evidence="3 10" id="KW-0479">Metal-binding</keyword>
<evidence type="ECO:0000313" key="14">
    <source>
        <dbReference type="EMBL" id="CAG99510.1"/>
    </source>
</evidence>
<dbReference type="GO" id="GO:0008270">
    <property type="term" value="F:zinc ion binding"/>
    <property type="evidence" value="ECO:0007669"/>
    <property type="project" value="UniProtKB-KW"/>
</dbReference>
<feature type="binding site" evidence="10">
    <location>
        <position position="52"/>
    </location>
    <ligand>
        <name>Mg(2+)</name>
        <dbReference type="ChEBI" id="CHEBI:18420"/>
        <label>1</label>
    </ligand>
</feature>
<feature type="domain" description="GRF-type" evidence="13">
    <location>
        <begin position="455"/>
        <end position="499"/>
    </location>
</feature>
<keyword evidence="5" id="KW-0378">Hydrolase</keyword>
<dbReference type="GO" id="GO:0008081">
    <property type="term" value="F:phosphoric diester hydrolase activity"/>
    <property type="evidence" value="ECO:0007669"/>
    <property type="project" value="TreeGrafter"/>
</dbReference>
<evidence type="ECO:0000256" key="4">
    <source>
        <dbReference type="ARBA" id="ARBA00022771"/>
    </source>
</evidence>
<evidence type="ECO:0000256" key="9">
    <source>
        <dbReference type="PIRSR" id="PIRSR604808-1"/>
    </source>
</evidence>
<dbReference type="GO" id="GO:0006284">
    <property type="term" value="P:base-excision repair"/>
    <property type="evidence" value="ECO:0007669"/>
    <property type="project" value="TreeGrafter"/>
</dbReference>
<comment type="cofactor">
    <cofactor evidence="10">
        <name>Mg(2+)</name>
        <dbReference type="ChEBI" id="CHEBI:18420"/>
    </cofactor>
    <cofactor evidence="10">
        <name>Mn(2+)</name>
        <dbReference type="ChEBI" id="CHEBI:29035"/>
    </cofactor>
    <text evidence="10">Probably binds two magnesium or manganese ions per subunit.</text>
</comment>
<evidence type="ECO:0000256" key="12">
    <source>
        <dbReference type="PROSITE-ProRule" id="PRU01343"/>
    </source>
</evidence>
<feature type="active site" description="Proton acceptor" evidence="9">
    <location>
        <position position="342"/>
    </location>
</feature>
<feature type="site" description="Interaction with DNA substrate" evidence="11">
    <location>
        <position position="342"/>
    </location>
</feature>
<dbReference type="GO" id="GO:0003906">
    <property type="term" value="F:DNA-(apurinic or apyrimidinic site) endonuclease activity"/>
    <property type="evidence" value="ECO:0007669"/>
    <property type="project" value="TreeGrafter"/>
</dbReference>
<dbReference type="Proteomes" id="UP000000598">
    <property type="component" value="Chromosome E"/>
</dbReference>
<dbReference type="Pfam" id="PF06839">
    <property type="entry name" value="Zn_ribbon_GRF"/>
    <property type="match status" value="1"/>
</dbReference>
<feature type="binding site" evidence="10">
    <location>
        <position position="210"/>
    </location>
    <ligand>
        <name>Mg(2+)</name>
        <dbReference type="ChEBI" id="CHEBI:18420"/>
        <label>2</label>
    </ligand>
</feature>
<accession>Q6CNR6</accession>
<dbReference type="GO" id="GO:0008311">
    <property type="term" value="F:double-stranded DNA 3'-5' DNA exonuclease activity"/>
    <property type="evidence" value="ECO:0007669"/>
    <property type="project" value="TreeGrafter"/>
</dbReference>
<dbReference type="PROSITE" id="PS51435">
    <property type="entry name" value="AP_NUCLEASE_F1_4"/>
    <property type="match status" value="1"/>
</dbReference>
<dbReference type="FunCoup" id="Q6CNR6">
    <property type="interactions" value="504"/>
</dbReference>
<keyword evidence="8" id="KW-0539">Nucleus</keyword>
<dbReference type="InterPro" id="IPR036691">
    <property type="entry name" value="Endo/exonu/phosph_ase_sf"/>
</dbReference>
<feature type="active site" evidence="9">
    <location>
        <position position="169"/>
    </location>
</feature>
<evidence type="ECO:0000256" key="1">
    <source>
        <dbReference type="ARBA" id="ARBA00007092"/>
    </source>
</evidence>
<feature type="site" description="Important for catalytic activity" evidence="11">
    <location>
        <position position="316"/>
    </location>
</feature>
<feature type="binding site" evidence="10">
    <location>
        <position position="341"/>
    </location>
    <ligand>
        <name>Mg(2+)</name>
        <dbReference type="ChEBI" id="CHEBI:18420"/>
        <label>1</label>
    </ligand>
</feature>
<feature type="binding site" evidence="10">
    <location>
        <position position="342"/>
    </location>
    <ligand>
        <name>Mg(2+)</name>
        <dbReference type="ChEBI" id="CHEBI:18420"/>
        <label>1</label>
    </ligand>
</feature>
<dbReference type="KEGG" id="kla:KLLA0_E10473g"/>
<protein>
    <recommendedName>
        <fullName evidence="2">DNA-(apurinic or apyrimidinic site) endonuclease 2</fullName>
    </recommendedName>
</protein>
<dbReference type="Pfam" id="PF03372">
    <property type="entry name" value="Exo_endo_phos"/>
    <property type="match status" value="1"/>
</dbReference>
<name>Q6CNR6_KLULA</name>
<feature type="binding site" evidence="10">
    <location>
        <position position="212"/>
    </location>
    <ligand>
        <name>Mg(2+)</name>
        <dbReference type="ChEBI" id="CHEBI:18420"/>
        <label>2</label>
    </ligand>
</feature>
<keyword evidence="10" id="KW-0464">Manganese</keyword>
<dbReference type="PROSITE" id="PS51999">
    <property type="entry name" value="ZF_GRF"/>
    <property type="match status" value="1"/>
</dbReference>
<evidence type="ECO:0000256" key="6">
    <source>
        <dbReference type="ARBA" id="ARBA00022833"/>
    </source>
</evidence>
<evidence type="ECO:0000256" key="3">
    <source>
        <dbReference type="ARBA" id="ARBA00022723"/>
    </source>
</evidence>
<evidence type="ECO:0000256" key="7">
    <source>
        <dbReference type="ARBA" id="ARBA00022842"/>
    </source>
</evidence>
<dbReference type="Gene3D" id="3.60.10.10">
    <property type="entry name" value="Endonuclease/exonuclease/phosphatase"/>
    <property type="match status" value="1"/>
</dbReference>
<dbReference type="OMA" id="YTVWNTL"/>
<keyword evidence="7 10" id="KW-0460">Magnesium</keyword>
<keyword evidence="6" id="KW-0862">Zinc</keyword>
<evidence type="ECO:0000256" key="8">
    <source>
        <dbReference type="ARBA" id="ARBA00023242"/>
    </source>
</evidence>
<reference evidence="14 15" key="1">
    <citation type="journal article" date="2004" name="Nature">
        <title>Genome evolution in yeasts.</title>
        <authorList>
            <consortium name="Genolevures"/>
            <person name="Dujon B."/>
            <person name="Sherman D."/>
            <person name="Fischer G."/>
            <person name="Durrens P."/>
            <person name="Casaregola S."/>
            <person name="Lafontaine I."/>
            <person name="de Montigny J."/>
            <person name="Marck C."/>
            <person name="Neuveglise C."/>
            <person name="Talla E."/>
            <person name="Goffard N."/>
            <person name="Frangeul L."/>
            <person name="Aigle M."/>
            <person name="Anthouard V."/>
            <person name="Babour A."/>
            <person name="Barbe V."/>
            <person name="Barnay S."/>
            <person name="Blanchin S."/>
            <person name="Beckerich J.M."/>
            <person name="Beyne E."/>
            <person name="Bleykasten C."/>
            <person name="Boisrame A."/>
            <person name="Boyer J."/>
            <person name="Cattolico L."/>
            <person name="Confanioleri F."/>
            <person name="de Daruvar A."/>
            <person name="Despons L."/>
            <person name="Fabre E."/>
            <person name="Fairhead C."/>
            <person name="Ferry-Dumazet H."/>
            <person name="Groppi A."/>
            <person name="Hantraye F."/>
            <person name="Hennequin C."/>
            <person name="Jauniaux N."/>
            <person name="Joyet P."/>
            <person name="Kachouri R."/>
            <person name="Kerrest A."/>
            <person name="Koszul R."/>
            <person name="Lemaire M."/>
            <person name="Lesur I."/>
            <person name="Ma L."/>
            <person name="Muller H."/>
            <person name="Nicaud J.M."/>
            <person name="Nikolski M."/>
            <person name="Oztas S."/>
            <person name="Ozier-Kalogeropoulos O."/>
            <person name="Pellenz S."/>
            <person name="Potier S."/>
            <person name="Richard G.F."/>
            <person name="Straub M.L."/>
            <person name="Suleau A."/>
            <person name="Swennene D."/>
            <person name="Tekaia F."/>
            <person name="Wesolowski-Louvel M."/>
            <person name="Westhof E."/>
            <person name="Wirth B."/>
            <person name="Zeniou-Meyer M."/>
            <person name="Zivanovic I."/>
            <person name="Bolotin-Fukuhara M."/>
            <person name="Thierry A."/>
            <person name="Bouchier C."/>
            <person name="Caudron B."/>
            <person name="Scarpelli C."/>
            <person name="Gaillardin C."/>
            <person name="Weissenbach J."/>
            <person name="Wincker P."/>
            <person name="Souciet J.L."/>
        </authorList>
    </citation>
    <scope>NUCLEOTIDE SEQUENCE [LARGE SCALE GENOMIC DNA]</scope>
    <source>
        <strain evidence="15">ATCC 8585 / CBS 2359 / DSM 70799 / NBRC 1267 / NRRL Y-1140 / WM37</strain>
    </source>
</reference>
<evidence type="ECO:0000256" key="10">
    <source>
        <dbReference type="PIRSR" id="PIRSR604808-2"/>
    </source>
</evidence>
<dbReference type="PaxDb" id="284590-Q6CNR6"/>
<dbReference type="SUPFAM" id="SSF56219">
    <property type="entry name" value="DNase I-like"/>
    <property type="match status" value="1"/>
</dbReference>
<dbReference type="InterPro" id="IPR004808">
    <property type="entry name" value="AP_endonuc_1"/>
</dbReference>
<evidence type="ECO:0000259" key="13">
    <source>
        <dbReference type="PROSITE" id="PS51999"/>
    </source>
</evidence>
<keyword evidence="15" id="KW-1185">Reference proteome</keyword>
<dbReference type="InterPro" id="IPR010666">
    <property type="entry name" value="Znf_GRF"/>
</dbReference>
<dbReference type="InParanoid" id="Q6CNR6"/>
<dbReference type="PANTHER" id="PTHR22748">
    <property type="entry name" value="AP ENDONUCLEASE"/>
    <property type="match status" value="1"/>
</dbReference>
<gene>
    <name evidence="14" type="ORF">KLLA0_E10473g</name>
</gene>
<feature type="active site" description="Proton donor/acceptor" evidence="9">
    <location>
        <position position="210"/>
    </location>
</feature>
<dbReference type="eggNOG" id="KOG1294">
    <property type="taxonomic scope" value="Eukaryota"/>
</dbReference>
<dbReference type="InterPro" id="IPR005135">
    <property type="entry name" value="Endo/exonuclease/phosphatase"/>
</dbReference>
<dbReference type="EMBL" id="CR382125">
    <property type="protein sequence ID" value="CAG99510.1"/>
    <property type="molecule type" value="Genomic_DNA"/>
</dbReference>
<evidence type="ECO:0000256" key="5">
    <source>
        <dbReference type="ARBA" id="ARBA00022801"/>
    </source>
</evidence>
<dbReference type="AlphaFoldDB" id="Q6CNR6"/>
<dbReference type="STRING" id="284590.Q6CNR6"/>